<proteinExistence type="predicted"/>
<name>A0A4U5UUR5_COLLU</name>
<protein>
    <submittedName>
        <fullName evidence="2">Uncharacterized protein</fullName>
    </submittedName>
</protein>
<feature type="region of interest" description="Disordered" evidence="1">
    <location>
        <begin position="1"/>
        <end position="65"/>
    </location>
</feature>
<dbReference type="Proteomes" id="UP000298787">
    <property type="component" value="Chromosome 11"/>
</dbReference>
<dbReference type="EMBL" id="CM014088">
    <property type="protein sequence ID" value="TKS78964.1"/>
    <property type="molecule type" value="Genomic_DNA"/>
</dbReference>
<evidence type="ECO:0000313" key="3">
    <source>
        <dbReference type="Proteomes" id="UP000298787"/>
    </source>
</evidence>
<accession>A0A4U5UUR5</accession>
<organism evidence="2 3">
    <name type="scientific">Collichthys lucidus</name>
    <name type="common">Big head croaker</name>
    <name type="synonym">Sciaena lucida</name>
    <dbReference type="NCBI Taxonomy" id="240159"/>
    <lineage>
        <taxon>Eukaryota</taxon>
        <taxon>Metazoa</taxon>
        <taxon>Chordata</taxon>
        <taxon>Craniata</taxon>
        <taxon>Vertebrata</taxon>
        <taxon>Euteleostomi</taxon>
        <taxon>Actinopterygii</taxon>
        <taxon>Neopterygii</taxon>
        <taxon>Teleostei</taxon>
        <taxon>Neoteleostei</taxon>
        <taxon>Acanthomorphata</taxon>
        <taxon>Eupercaria</taxon>
        <taxon>Sciaenidae</taxon>
        <taxon>Collichthys</taxon>
    </lineage>
</organism>
<dbReference type="AlphaFoldDB" id="A0A4U5UUR5"/>
<sequence>MQPEELPPTSTANHLKFPPHSPTTRAPGSQHCIIWSSEVNQDGNEDMAINGQDEGEDGGKERDDCDYVDDVDAEEEEEEEEDEGVYFTLEIRMEPVSRVLSS</sequence>
<gene>
    <name evidence="2" type="ORF">D9C73_012208</name>
</gene>
<evidence type="ECO:0000313" key="2">
    <source>
        <dbReference type="EMBL" id="TKS78964.1"/>
    </source>
</evidence>
<evidence type="ECO:0000256" key="1">
    <source>
        <dbReference type="SAM" id="MobiDB-lite"/>
    </source>
</evidence>
<reference evidence="2 3" key="1">
    <citation type="submission" date="2019-01" db="EMBL/GenBank/DDBJ databases">
        <title>Genome Assembly of Collichthys lucidus.</title>
        <authorList>
            <person name="Cai M."/>
            <person name="Xiao S."/>
        </authorList>
    </citation>
    <scope>NUCLEOTIDE SEQUENCE [LARGE SCALE GENOMIC DNA]</scope>
    <source>
        <strain evidence="2">JT15FE1705JMU</strain>
        <tissue evidence="2">Muscle</tissue>
    </source>
</reference>
<keyword evidence="3" id="KW-1185">Reference proteome</keyword>